<gene>
    <name evidence="14" type="ORF">HG535_0F04340</name>
</gene>
<keyword evidence="5 11" id="KW-0472">Membrane</keyword>
<evidence type="ECO:0000256" key="3">
    <source>
        <dbReference type="ARBA" id="ARBA00022692"/>
    </source>
</evidence>
<evidence type="ECO:0000256" key="8">
    <source>
        <dbReference type="ARBA" id="ARBA00023315"/>
    </source>
</evidence>
<evidence type="ECO:0000256" key="2">
    <source>
        <dbReference type="ARBA" id="ARBA00022679"/>
    </source>
</evidence>
<dbReference type="AlphaFoldDB" id="A0A7H9B866"/>
<keyword evidence="8 11" id="KW-0012">Acyltransferase</keyword>
<comment type="similarity">
    <text evidence="9">Belongs to the DHHC palmitoyltransferase family. ERF2/ZDHHC9 subfamily.</text>
</comment>
<dbReference type="EC" id="2.3.1.225" evidence="11"/>
<dbReference type="EMBL" id="CP058609">
    <property type="protein sequence ID" value="QLG73922.1"/>
    <property type="molecule type" value="Genomic_DNA"/>
</dbReference>
<keyword evidence="7" id="KW-0449">Lipoprotein</keyword>
<keyword evidence="15" id="KW-1185">Reference proteome</keyword>
<dbReference type="InterPro" id="IPR039859">
    <property type="entry name" value="PFA4/ZDH16/20/ERF2-like"/>
</dbReference>
<evidence type="ECO:0000256" key="1">
    <source>
        <dbReference type="ARBA" id="ARBA00004477"/>
    </source>
</evidence>
<keyword evidence="3 11" id="KW-0812">Transmembrane</keyword>
<evidence type="ECO:0000256" key="9">
    <source>
        <dbReference type="ARBA" id="ARBA00023463"/>
    </source>
</evidence>
<comment type="domain">
    <text evidence="11">The DHHC domain is required for palmitoyltransferase activity.</text>
</comment>
<dbReference type="PROSITE" id="PS50216">
    <property type="entry name" value="DHHC"/>
    <property type="match status" value="1"/>
</dbReference>
<dbReference type="GO" id="GO:0006612">
    <property type="term" value="P:protein targeting to membrane"/>
    <property type="evidence" value="ECO:0007669"/>
    <property type="project" value="TreeGrafter"/>
</dbReference>
<protein>
    <recommendedName>
        <fullName evidence="11">Palmitoyltransferase</fullName>
        <ecNumber evidence="11">2.3.1.225</ecNumber>
    </recommendedName>
</protein>
<sequence length="389" mass="44518">MVLSSHRSRRQHLHGEEGGDGGLSLSRRNIENEVSGTSSRKEAWTKTFYKWLITIDGDVDISSDRGYRRIPEVTNYAFFCGGRLRTVKHTRHLSVLVGMLIAAPMVLFSVFEANELWNTAYGYKPMVFFFYYFWAMGFSFFIRTATSDPGVLPKNIHLSQGSNPGQIPQEYRNIIHLPTPDTEKNPNSKIELKYCVACRIWRPPRASHCSTCGVCVEVHDHHCIWVNNCIGKRNYRYFIIFISGLVLAAVFLIANTIIHISRHNGRASEIPVTILLLTYGTVFIWYPVILLLYHIAMAGTQQTTREFLKRVEMTNPVFAKITTNEDNPFDTGSFLRNLGGLMLQCRGLSYVNTREKNEPGDWRYIKVPQPHTFERVNFSTTLYPPPLPA</sequence>
<dbReference type="GeneID" id="59237680"/>
<name>A0A7H9B866_ZYGMR</name>
<feature type="region of interest" description="Disordered" evidence="12">
    <location>
        <begin position="1"/>
        <end position="27"/>
    </location>
</feature>
<evidence type="ECO:0000313" key="15">
    <source>
        <dbReference type="Proteomes" id="UP000509704"/>
    </source>
</evidence>
<evidence type="ECO:0000259" key="13">
    <source>
        <dbReference type="Pfam" id="PF01529"/>
    </source>
</evidence>
<dbReference type="PANTHER" id="PTHR22883:SF43">
    <property type="entry name" value="PALMITOYLTRANSFERASE APP"/>
    <property type="match status" value="1"/>
</dbReference>
<proteinExistence type="inferred from homology"/>
<evidence type="ECO:0000313" key="14">
    <source>
        <dbReference type="EMBL" id="QLG73922.1"/>
    </source>
</evidence>
<feature type="transmembrane region" description="Helical" evidence="11">
    <location>
        <begin position="270"/>
        <end position="293"/>
    </location>
</feature>
<dbReference type="RefSeq" id="XP_037145647.1">
    <property type="nucleotide sequence ID" value="XM_037289752.1"/>
</dbReference>
<keyword evidence="2 11" id="KW-0808">Transferase</keyword>
<feature type="domain" description="Palmitoyltransferase DHHC" evidence="13">
    <location>
        <begin position="190"/>
        <end position="309"/>
    </location>
</feature>
<comment type="catalytic activity">
    <reaction evidence="10 11">
        <text>L-cysteinyl-[protein] + hexadecanoyl-CoA = S-hexadecanoyl-L-cysteinyl-[protein] + CoA</text>
        <dbReference type="Rhea" id="RHEA:36683"/>
        <dbReference type="Rhea" id="RHEA-COMP:10131"/>
        <dbReference type="Rhea" id="RHEA-COMP:11032"/>
        <dbReference type="ChEBI" id="CHEBI:29950"/>
        <dbReference type="ChEBI" id="CHEBI:57287"/>
        <dbReference type="ChEBI" id="CHEBI:57379"/>
        <dbReference type="ChEBI" id="CHEBI:74151"/>
        <dbReference type="EC" id="2.3.1.225"/>
    </reaction>
</comment>
<dbReference type="Proteomes" id="UP000509704">
    <property type="component" value="Chromosome 6"/>
</dbReference>
<feature type="transmembrane region" description="Helical" evidence="11">
    <location>
        <begin position="237"/>
        <end position="258"/>
    </location>
</feature>
<feature type="transmembrane region" description="Helical" evidence="11">
    <location>
        <begin position="123"/>
        <end position="142"/>
    </location>
</feature>
<feature type="compositionally biased region" description="Basic residues" evidence="12">
    <location>
        <begin position="1"/>
        <end position="12"/>
    </location>
</feature>
<comment type="subcellular location">
    <subcellularLocation>
        <location evidence="1">Endoplasmic reticulum membrane</location>
        <topology evidence="1">Multi-pass membrane protein</topology>
    </subcellularLocation>
</comment>
<evidence type="ECO:0000256" key="4">
    <source>
        <dbReference type="ARBA" id="ARBA00022989"/>
    </source>
</evidence>
<keyword evidence="4 11" id="KW-1133">Transmembrane helix</keyword>
<accession>A0A7H9B866</accession>
<evidence type="ECO:0000256" key="11">
    <source>
        <dbReference type="RuleBase" id="RU079119"/>
    </source>
</evidence>
<dbReference type="OrthoDB" id="9909019at2759"/>
<feature type="transmembrane region" description="Helical" evidence="11">
    <location>
        <begin position="93"/>
        <end position="111"/>
    </location>
</feature>
<organism evidence="14 15">
    <name type="scientific">Zygotorulaspora mrakii</name>
    <name type="common">Zygosaccharomyces mrakii</name>
    <dbReference type="NCBI Taxonomy" id="42260"/>
    <lineage>
        <taxon>Eukaryota</taxon>
        <taxon>Fungi</taxon>
        <taxon>Dikarya</taxon>
        <taxon>Ascomycota</taxon>
        <taxon>Saccharomycotina</taxon>
        <taxon>Saccharomycetes</taxon>
        <taxon>Saccharomycetales</taxon>
        <taxon>Saccharomycetaceae</taxon>
        <taxon>Zygotorulaspora</taxon>
    </lineage>
</organism>
<evidence type="ECO:0000256" key="5">
    <source>
        <dbReference type="ARBA" id="ARBA00023136"/>
    </source>
</evidence>
<evidence type="ECO:0000256" key="12">
    <source>
        <dbReference type="SAM" id="MobiDB-lite"/>
    </source>
</evidence>
<dbReference type="PANTHER" id="PTHR22883">
    <property type="entry name" value="ZINC FINGER DHHC DOMAIN CONTAINING PROTEIN"/>
    <property type="match status" value="1"/>
</dbReference>
<keyword evidence="6" id="KW-0564">Palmitate</keyword>
<dbReference type="InterPro" id="IPR001594">
    <property type="entry name" value="Palmitoyltrfase_DHHC"/>
</dbReference>
<dbReference type="GO" id="GO:0005794">
    <property type="term" value="C:Golgi apparatus"/>
    <property type="evidence" value="ECO:0007669"/>
    <property type="project" value="TreeGrafter"/>
</dbReference>
<evidence type="ECO:0000256" key="7">
    <source>
        <dbReference type="ARBA" id="ARBA00023288"/>
    </source>
</evidence>
<dbReference type="GO" id="GO:0019706">
    <property type="term" value="F:protein-cysteine S-palmitoyltransferase activity"/>
    <property type="evidence" value="ECO:0007669"/>
    <property type="project" value="UniProtKB-EC"/>
</dbReference>
<dbReference type="GO" id="GO:0005789">
    <property type="term" value="C:endoplasmic reticulum membrane"/>
    <property type="evidence" value="ECO:0007669"/>
    <property type="project" value="UniProtKB-SubCell"/>
</dbReference>
<evidence type="ECO:0000256" key="6">
    <source>
        <dbReference type="ARBA" id="ARBA00023139"/>
    </source>
</evidence>
<dbReference type="Pfam" id="PF01529">
    <property type="entry name" value="DHHC"/>
    <property type="match status" value="1"/>
</dbReference>
<evidence type="ECO:0000256" key="10">
    <source>
        <dbReference type="ARBA" id="ARBA00048048"/>
    </source>
</evidence>
<reference evidence="14 15" key="1">
    <citation type="submission" date="2020-07" db="EMBL/GenBank/DDBJ databases">
        <title>The yeast mating-type switching endonuclease HO is a domesticated member of an unorthodox homing genetic element family.</title>
        <authorList>
            <person name="Coughlan A.Y."/>
            <person name="Lombardi L."/>
            <person name="Braun-Galleani S."/>
            <person name="Martos A.R."/>
            <person name="Galeote V."/>
            <person name="Bigey F."/>
            <person name="Dequin S."/>
            <person name="Byrne K.P."/>
            <person name="Wolfe K.H."/>
        </authorList>
    </citation>
    <scope>NUCLEOTIDE SEQUENCE [LARGE SCALE GENOMIC DNA]</scope>
    <source>
        <strain evidence="14 15">NRRL Y-6702</strain>
    </source>
</reference>
<dbReference type="KEGG" id="zmk:HG535_0F04340"/>